<feature type="region of interest" description="Disordered" evidence="1">
    <location>
        <begin position="408"/>
        <end position="439"/>
    </location>
</feature>
<name>A0ABX8CHU4_9NOCA</name>
<evidence type="ECO:0000313" key="3">
    <source>
        <dbReference type="Proteomes" id="UP000683310"/>
    </source>
</evidence>
<gene>
    <name evidence="2" type="ORF">KHQ06_24600</name>
</gene>
<evidence type="ECO:0000256" key="1">
    <source>
        <dbReference type="SAM" id="MobiDB-lite"/>
    </source>
</evidence>
<evidence type="ECO:0008006" key="4">
    <source>
        <dbReference type="Google" id="ProtNLM"/>
    </source>
</evidence>
<organism evidence="2 3">
    <name type="scientific">Nocardia tengchongensis</name>
    <dbReference type="NCBI Taxonomy" id="2055889"/>
    <lineage>
        <taxon>Bacteria</taxon>
        <taxon>Bacillati</taxon>
        <taxon>Actinomycetota</taxon>
        <taxon>Actinomycetes</taxon>
        <taxon>Mycobacteriales</taxon>
        <taxon>Nocardiaceae</taxon>
        <taxon>Nocardia</taxon>
    </lineage>
</organism>
<sequence>MTESSAFLDAIAALDITFTTDRRAARKAFPAALALANPAEREFLDRLADTFTLYPFASAMKRLDAQYAAEPDNRDRLVALVPDTDPALFIRDRADRLAEMQARAAHNNTSVEDEYSATHAELPTAELPRTPMRQWRNPPARTYLAPRRDTEKSRGTAEQIKYRIARRAKRRPVEVEPEVVARYVAENLYTDTVDAELADARAAETRARERGLLAAPRSGSWTPRFPGDKPPLDSEEARTLWNHLYVGYVAEQHQHALALAGKSAVSEDRALADATTRTTLHGYSDRRTAIPFQGNGLDYDHEAMNPVRGWRCVSCFIERADTDQHLTHTHTGGLRSDDGLCDICRADDRPGLPPLLTGFTARDLARTYMRFFANTYPAAARGLLAEVRARAPQWLIILIDEFLATANLPGATPEPDPQPPVAPAQRQPRRRGPVLGAGQRTGCCDACTQITAVNTDNLCTPCLVWIGLDTPATTRHAA</sequence>
<proteinExistence type="predicted"/>
<dbReference type="Proteomes" id="UP000683310">
    <property type="component" value="Chromosome"/>
</dbReference>
<keyword evidence="3" id="KW-1185">Reference proteome</keyword>
<reference evidence="2 3" key="1">
    <citation type="submission" date="2021-04" db="EMBL/GenBank/DDBJ databases">
        <title>Nocardia tengchongensis.</title>
        <authorList>
            <person name="Zhuang k."/>
            <person name="Ran Y."/>
            <person name="Li W."/>
        </authorList>
    </citation>
    <scope>NUCLEOTIDE SEQUENCE [LARGE SCALE GENOMIC DNA]</scope>
    <source>
        <strain evidence="2 3">CFH S0057</strain>
    </source>
</reference>
<protein>
    <recommendedName>
        <fullName evidence="4">HNH endonuclease</fullName>
    </recommendedName>
</protein>
<accession>A0ABX8CHU4</accession>
<dbReference type="EMBL" id="CP074371">
    <property type="protein sequence ID" value="QVI19541.1"/>
    <property type="molecule type" value="Genomic_DNA"/>
</dbReference>
<evidence type="ECO:0000313" key="2">
    <source>
        <dbReference type="EMBL" id="QVI19541.1"/>
    </source>
</evidence>
<dbReference type="RefSeq" id="WP_213555573.1">
    <property type="nucleotide sequence ID" value="NZ_JBHZDI010000038.1"/>
</dbReference>
<feature type="compositionally biased region" description="Pro residues" evidence="1">
    <location>
        <begin position="412"/>
        <end position="422"/>
    </location>
</feature>